<dbReference type="PANTHER" id="PTHR34220">
    <property type="entry name" value="SENSOR HISTIDINE KINASE YPDA"/>
    <property type="match status" value="1"/>
</dbReference>
<feature type="domain" description="Signal transduction histidine kinase internal region" evidence="3">
    <location>
        <begin position="370"/>
        <end position="450"/>
    </location>
</feature>
<feature type="domain" description="Histidine kinase/HSP90-like ATPase" evidence="2">
    <location>
        <begin position="467"/>
        <end position="575"/>
    </location>
</feature>
<evidence type="ECO:0000256" key="1">
    <source>
        <dbReference type="SAM" id="Phobius"/>
    </source>
</evidence>
<organism evidence="4 5">
    <name type="scientific">Caldicellulosiruptor bescii</name>
    <name type="common">Anaerocellum thermophilum</name>
    <dbReference type="NCBI Taxonomy" id="31899"/>
    <lineage>
        <taxon>Bacteria</taxon>
        <taxon>Bacillati</taxon>
        <taxon>Bacillota</taxon>
        <taxon>Bacillota incertae sedis</taxon>
        <taxon>Caldicellulosiruptorales</taxon>
        <taxon>Caldicellulosiruptoraceae</taxon>
        <taxon>Caldicellulosiruptor</taxon>
    </lineage>
</organism>
<protein>
    <submittedName>
        <fullName evidence="4">Two-component system, sensor histidine kinase YesM</fullName>
    </submittedName>
</protein>
<keyword evidence="1" id="KW-0812">Transmembrane</keyword>
<evidence type="ECO:0000259" key="2">
    <source>
        <dbReference type="Pfam" id="PF02518"/>
    </source>
</evidence>
<dbReference type="InterPro" id="IPR010559">
    <property type="entry name" value="Sig_transdc_His_kin_internal"/>
</dbReference>
<dbReference type="InterPro" id="IPR036890">
    <property type="entry name" value="HATPase_C_sf"/>
</dbReference>
<name>A0ABY1S6P3_CALBS</name>
<dbReference type="Proteomes" id="UP000196803">
    <property type="component" value="Unassembled WGS sequence"/>
</dbReference>
<keyword evidence="4" id="KW-0808">Transferase</keyword>
<keyword evidence="1" id="KW-1133">Transmembrane helix</keyword>
<feature type="transmembrane region" description="Helical" evidence="1">
    <location>
        <begin position="288"/>
        <end position="311"/>
    </location>
</feature>
<evidence type="ECO:0000313" key="4">
    <source>
        <dbReference type="EMBL" id="SMR91827.1"/>
    </source>
</evidence>
<dbReference type="GeneID" id="31773723"/>
<keyword evidence="5" id="KW-1185">Reference proteome</keyword>
<dbReference type="RefSeq" id="WP_015908695.1">
    <property type="nucleotide sequence ID" value="NZ_FUZJ01000001.1"/>
</dbReference>
<dbReference type="SUPFAM" id="SSF55874">
    <property type="entry name" value="ATPase domain of HSP90 chaperone/DNA topoisomerase II/histidine kinase"/>
    <property type="match status" value="1"/>
</dbReference>
<dbReference type="Pfam" id="PF02518">
    <property type="entry name" value="HATPase_c"/>
    <property type="match status" value="1"/>
</dbReference>
<dbReference type="EMBL" id="FXXC01000001">
    <property type="protein sequence ID" value="SMR91827.1"/>
    <property type="molecule type" value="Genomic_DNA"/>
</dbReference>
<dbReference type="InterPro" id="IPR050640">
    <property type="entry name" value="Bact_2-comp_sensor_kinase"/>
</dbReference>
<evidence type="ECO:0000259" key="3">
    <source>
        <dbReference type="Pfam" id="PF06580"/>
    </source>
</evidence>
<keyword evidence="4" id="KW-0418">Kinase</keyword>
<keyword evidence="1" id="KW-0472">Membrane</keyword>
<dbReference type="Pfam" id="PF06580">
    <property type="entry name" value="His_kinase"/>
    <property type="match status" value="1"/>
</dbReference>
<dbReference type="GO" id="GO:0016301">
    <property type="term" value="F:kinase activity"/>
    <property type="evidence" value="ECO:0007669"/>
    <property type="project" value="UniProtKB-KW"/>
</dbReference>
<reference evidence="4 5" key="1">
    <citation type="submission" date="2017-05" db="EMBL/GenBank/DDBJ databases">
        <authorList>
            <person name="Varghese N."/>
            <person name="Submissions S."/>
        </authorList>
    </citation>
    <scope>NUCLEOTIDE SEQUENCE [LARGE SCALE GENOMIC DNA]</scope>
    <source>
        <strain evidence="4 5">MACB1020</strain>
    </source>
</reference>
<comment type="caution">
    <text evidence="4">The sequence shown here is derived from an EMBL/GenBank/DDBJ whole genome shotgun (WGS) entry which is preliminary data.</text>
</comment>
<feature type="transmembrane region" description="Helical" evidence="1">
    <location>
        <begin position="21"/>
        <end position="43"/>
    </location>
</feature>
<dbReference type="InterPro" id="IPR003594">
    <property type="entry name" value="HATPase_dom"/>
</dbReference>
<sequence>MIRKNGVYKSKIFKKNFVQIVIVPIVIITILGLFSCIIIEQYVKNEINKNLETMLIQSKNNVELMLGEIDYLYMVFGINKDVTLQIKRILNSMYFSLEDIWQINMVKNVLNSISYSKPFIHSIYVYFENPEGNFIVTPDGMTNFQYFYDKWWFDQYKENKALMWVERRKIQPYNFTGESIDVLTIYKRIKSAYSDVNEGVIVLNLYYDQVKKLLSLKSSLPQHAMYILDQNGNVLVSNESDNSNTSSMALLKKETDNYLTKRLESKKYNLTFVSVIPKNYLYSIPIRLFKVTLVLLLIFIVIAFAASYYIAKVNYRNIKKIIDTINSATEGKPPKEIKITSNDEYGYIMYNVIKNFIEKHYLTTRLQALELLALQAQINPHFLFNTLEHIYLKTLALTGTPNEITKMIENLSAILKYSLSNPKITIFLREEIKATQAYIELVKARYKDKFDVFWDYSEDVLEIKVMKLLFQPLIENSIYHGIKPCEKRCGIKIRIRKLKDTSDWLCIWVIDNGIGMSKEKLEEVQGRLSQDFDFSDHIGLLNTNERLKLNYGGNFKLKVWSKLGLGTIVKIILPVNFEDRKENEIDAKKTGYLYP</sequence>
<accession>A0ABY1S6P3</accession>
<evidence type="ECO:0000313" key="5">
    <source>
        <dbReference type="Proteomes" id="UP000196803"/>
    </source>
</evidence>
<dbReference type="Gene3D" id="3.30.565.10">
    <property type="entry name" value="Histidine kinase-like ATPase, C-terminal domain"/>
    <property type="match status" value="1"/>
</dbReference>
<dbReference type="PANTHER" id="PTHR34220:SF7">
    <property type="entry name" value="SENSOR HISTIDINE KINASE YPDA"/>
    <property type="match status" value="1"/>
</dbReference>
<proteinExistence type="predicted"/>
<gene>
    <name evidence="4" type="ORF">SAMN05216240_0672</name>
</gene>